<reference evidence="3 5" key="2">
    <citation type="submission" date="2016-01" db="EMBL/GenBank/DDBJ databases">
        <title>The new phylogeny of the genus Mycobacterium.</title>
        <authorList>
            <person name="Tarcisio F."/>
            <person name="Conor M."/>
            <person name="Antonella G."/>
            <person name="Elisabetta G."/>
            <person name="Giulia F.S."/>
            <person name="Sara T."/>
            <person name="Anna F."/>
            <person name="Clotilde B."/>
            <person name="Roberto B."/>
            <person name="Veronica D.S."/>
            <person name="Fabio R."/>
            <person name="Monica P."/>
            <person name="Olivier J."/>
            <person name="Enrico T."/>
            <person name="Nicola S."/>
        </authorList>
    </citation>
    <scope>NUCLEOTIDE SEQUENCE [LARGE SCALE GENOMIC DNA]</scope>
    <source>
        <strain evidence="3 5">CCUG 50187</strain>
    </source>
</reference>
<evidence type="ECO:0000313" key="5">
    <source>
        <dbReference type="Proteomes" id="UP000193811"/>
    </source>
</evidence>
<evidence type="ECO:0000256" key="1">
    <source>
        <dbReference type="SAM" id="MobiDB-lite"/>
    </source>
</evidence>
<dbReference type="AlphaFoldDB" id="A0A0U1DLJ5"/>
<dbReference type="EMBL" id="LQOP01000027">
    <property type="protein sequence ID" value="ORV22670.1"/>
    <property type="molecule type" value="Genomic_DNA"/>
</dbReference>
<feature type="compositionally biased region" description="Polar residues" evidence="1">
    <location>
        <begin position="342"/>
        <end position="353"/>
    </location>
</feature>
<evidence type="ECO:0000313" key="2">
    <source>
        <dbReference type="EMBL" id="CQD17956.1"/>
    </source>
</evidence>
<dbReference type="GeneID" id="44298472"/>
<sequence length="400" mass="39731">MQVAARPYFAAGIALFGASAIAISPVAPPMPDITVPAISSAAVSLSAATDPIQAYIDLFSNTFANVQARIGDELADPAPILQQVVANQIDSATNIATALQKAGESLANSLDPSNPFGLPAQFQKAFQELLAGNVEGAVSTVWQGVLITALGLAEILPAAQQAIAQPVVNLGKVLSDTQVILAPVIGLLVPVYATVSTSASVAQDIVDAAMDGDPLGVLSTMIAAPAVIGNAVINEGLLGDSGLVSLLRNTREYVATLIAPPATETSAVTAAPQAKATTVTLNVAPQASIAAEAPAEAAPAEAAPAENAPTAEDSAAEDASTKASTPVVKDSLKAEPGKALSTKRSTPASQVRESLQGAVKNATDGLKKAVGGLSGKSAGKKSGGAASSSSGSHASSHDAA</sequence>
<name>A0A0U1DLJ5_9MYCO</name>
<evidence type="ECO:0000313" key="4">
    <source>
        <dbReference type="Proteomes" id="UP000182227"/>
    </source>
</evidence>
<proteinExistence type="predicted"/>
<reference evidence="2 4" key="1">
    <citation type="submission" date="2015-03" db="EMBL/GenBank/DDBJ databases">
        <authorList>
            <person name="Murphy D."/>
        </authorList>
    </citation>
    <scope>NUCLEOTIDE SEQUENCE [LARGE SCALE GENOMIC DNA]</scope>
    <source>
        <strain evidence="2 4">D16</strain>
    </source>
</reference>
<feature type="compositionally biased region" description="Low complexity" evidence="1">
    <location>
        <begin position="292"/>
        <end position="312"/>
    </location>
</feature>
<keyword evidence="5" id="KW-1185">Reference proteome</keyword>
<feature type="region of interest" description="Disordered" evidence="1">
    <location>
        <begin position="292"/>
        <end position="400"/>
    </location>
</feature>
<evidence type="ECO:0000313" key="3">
    <source>
        <dbReference type="EMBL" id="ORV22670.1"/>
    </source>
</evidence>
<accession>A0A0U1DLJ5</accession>
<protein>
    <submittedName>
        <fullName evidence="2">PE-PGRS family protein</fullName>
    </submittedName>
</protein>
<dbReference type="Proteomes" id="UP000193811">
    <property type="component" value="Unassembled WGS sequence"/>
</dbReference>
<feature type="compositionally biased region" description="Low complexity" evidence="1">
    <location>
        <begin position="383"/>
        <end position="394"/>
    </location>
</feature>
<dbReference type="RefSeq" id="WP_085141734.1">
    <property type="nucleotide sequence ID" value="NZ_JACKVA010000010.1"/>
</dbReference>
<dbReference type="EMBL" id="CTEF01000003">
    <property type="protein sequence ID" value="CQD17956.1"/>
    <property type="molecule type" value="Genomic_DNA"/>
</dbReference>
<gene>
    <name evidence="3" type="ORF">AWB98_23550</name>
    <name evidence="2" type="ORF">BN970_03907</name>
</gene>
<dbReference type="Proteomes" id="UP000182227">
    <property type="component" value="Unassembled WGS sequence"/>
</dbReference>
<organism evidence="2 4">
    <name type="scientific">Mycolicibacterium conceptionense</name>
    <dbReference type="NCBI Taxonomy" id="451644"/>
    <lineage>
        <taxon>Bacteria</taxon>
        <taxon>Bacillati</taxon>
        <taxon>Actinomycetota</taxon>
        <taxon>Actinomycetes</taxon>
        <taxon>Mycobacteriales</taxon>
        <taxon>Mycobacteriaceae</taxon>
        <taxon>Mycolicibacterium</taxon>
    </lineage>
</organism>
<feature type="compositionally biased region" description="Low complexity" evidence="1">
    <location>
        <begin position="368"/>
        <end position="377"/>
    </location>
</feature>